<dbReference type="OrthoDB" id="745501at2759"/>
<dbReference type="InterPro" id="IPR002885">
    <property type="entry name" value="PPR_rpt"/>
</dbReference>
<dbReference type="FunCoup" id="A0A1U7Z630">
    <property type="interactions" value="1197"/>
</dbReference>
<gene>
    <name evidence="2" type="primary">LOC104590750</name>
</gene>
<dbReference type="InterPro" id="IPR032867">
    <property type="entry name" value="DYW_dom"/>
</dbReference>
<dbReference type="GO" id="GO:0009451">
    <property type="term" value="P:RNA modification"/>
    <property type="evidence" value="ECO:0007669"/>
    <property type="project" value="InterPro"/>
</dbReference>
<dbReference type="GO" id="GO:0099402">
    <property type="term" value="P:plant organ development"/>
    <property type="evidence" value="ECO:0007669"/>
    <property type="project" value="UniProtKB-ARBA"/>
</dbReference>
<dbReference type="Gene3D" id="1.25.40.10">
    <property type="entry name" value="Tetratricopeptide repeat domain"/>
    <property type="match status" value="6"/>
</dbReference>
<sequence>MAPVIHSTFLSSSFPQSLLFSHSSTQKPSFDRYKSFPFRPTTAITVSYLPLTPSEVPFSTSPAKFLTRPQQLQLHNSSQALGSSVSADDDAVSLPDRNHQLLRLSIRHGDIELASAVHASIVKAEEDVHLSNSLIAAYLKLDRITDAQKTFACLSSPDVVSYSALVSAYAKSKQEDKAIELFFKMRGSGIEPNEFSFVAILTACIRLSDLQLGYQIHSLAIKTGYSYCVYVSNALMGVYIRSECINHAYQLFGEMAERDVSSWNTIISAAVKELQYERAFDLFRDMQQIDQLRVDSFTLSSLLAASTGSLARMEGQKIHAHALKIGLQSNVSVNNSLIGFYTKCGSIEDVVAVFEKMPVKDIISWTGMITGYMEFGFIKSALNIFDSMPERNYISYNAMLAGYCQNGEGSKALELFRGMVEEGMDISDFTLTSAVNACSILSEMETSKQIHGFVIKSGFGSNSWIEAALLDMCTKCARMDDAQKMFTQWSYNEEISVVWTSMICGYARNGQLIEALNLFYTMQVEDMIVDEVASTAVLGVCGSLGFHEMGIQIHAYVLKSGFVSDIGLGSAIFSMYSKCGNIDDAIKSFNVMPKHDMASWNGLIAGHLLHRKGDEALSIWSKMEKIGIKPDSFTLVLILSAYRYTRSNCVDKCHSLFLSMRSLYGIEPTPEHYASMVDVFGYWGYFKEAEELINNMPHESDGSAAWRALLDSCRLWLNASLGRSDGKHLSDMGPRDPSMYILVSNLGRLAAKHLLAIEPQDPSMYILVSNLYSASGRWHCAERVREEMREKGLQKIPGRSWYIHQNKVYSFYARDKSYSQSKDIYSGLEILILECLKVGYVPDTSFVLHEVEEHQKKDFLFYHSAKLAVTYGLLMTKHGRPIRVTKNISLCGDCHTFFKYVSTVTGREISLRDASGFHNFKNGECSCRDYW</sequence>
<evidence type="ECO:0000313" key="2">
    <source>
        <dbReference type="RefSeq" id="XP_010247796.1"/>
    </source>
</evidence>
<dbReference type="InterPro" id="IPR046960">
    <property type="entry name" value="PPR_At4g14850-like_plant"/>
</dbReference>
<dbReference type="PANTHER" id="PTHR47926:SF512">
    <property type="entry name" value="REPEAT (PPR) SUPERFAMILY PROTEIN, PUTATIVE-RELATED"/>
    <property type="match status" value="1"/>
</dbReference>
<organism evidence="1 2">
    <name type="scientific">Nelumbo nucifera</name>
    <name type="common">Sacred lotus</name>
    <dbReference type="NCBI Taxonomy" id="4432"/>
    <lineage>
        <taxon>Eukaryota</taxon>
        <taxon>Viridiplantae</taxon>
        <taxon>Streptophyta</taxon>
        <taxon>Embryophyta</taxon>
        <taxon>Tracheophyta</taxon>
        <taxon>Spermatophyta</taxon>
        <taxon>Magnoliopsida</taxon>
        <taxon>Proteales</taxon>
        <taxon>Nelumbonaceae</taxon>
        <taxon>Nelumbo</taxon>
    </lineage>
</organism>
<dbReference type="KEGG" id="nnu:104590750"/>
<name>A0A1U7Z630_NELNU</name>
<dbReference type="RefSeq" id="XP_010247796.1">
    <property type="nucleotide sequence ID" value="XM_010249494.1"/>
</dbReference>
<dbReference type="AlphaFoldDB" id="A0A1U7Z630"/>
<dbReference type="NCBIfam" id="TIGR00756">
    <property type="entry name" value="PPR"/>
    <property type="match status" value="5"/>
</dbReference>
<dbReference type="FunFam" id="1.25.40.10:FF:000679">
    <property type="entry name" value="Pentatricopeptide repeat-containing protein At5g03800"/>
    <property type="match status" value="1"/>
</dbReference>
<dbReference type="PROSITE" id="PS51375">
    <property type="entry name" value="PPR"/>
    <property type="match status" value="7"/>
</dbReference>
<evidence type="ECO:0000313" key="1">
    <source>
        <dbReference type="Proteomes" id="UP000189703"/>
    </source>
</evidence>
<dbReference type="InterPro" id="IPR046848">
    <property type="entry name" value="E_motif"/>
</dbReference>
<protein>
    <submittedName>
        <fullName evidence="2">Pentatricopeptide repeat-containing protein At5g03800</fullName>
    </submittedName>
</protein>
<dbReference type="GeneID" id="104590750"/>
<dbReference type="OMA" id="SFFARDK"/>
<keyword evidence="1" id="KW-1185">Reference proteome</keyword>
<dbReference type="GO" id="GO:0003723">
    <property type="term" value="F:RNA binding"/>
    <property type="evidence" value="ECO:0007669"/>
    <property type="project" value="InterPro"/>
</dbReference>
<reference evidence="2" key="1">
    <citation type="submission" date="2025-08" db="UniProtKB">
        <authorList>
            <consortium name="RefSeq"/>
        </authorList>
    </citation>
    <scope>IDENTIFICATION</scope>
</reference>
<dbReference type="Pfam" id="PF13041">
    <property type="entry name" value="PPR_2"/>
    <property type="match status" value="4"/>
</dbReference>
<dbReference type="eggNOG" id="KOG4197">
    <property type="taxonomic scope" value="Eukaryota"/>
</dbReference>
<dbReference type="Proteomes" id="UP000189703">
    <property type="component" value="Unplaced"/>
</dbReference>
<dbReference type="InterPro" id="IPR011990">
    <property type="entry name" value="TPR-like_helical_dom_sf"/>
</dbReference>
<dbReference type="PANTHER" id="PTHR47926">
    <property type="entry name" value="PENTATRICOPEPTIDE REPEAT-CONTAINING PROTEIN"/>
    <property type="match status" value="1"/>
</dbReference>
<dbReference type="STRING" id="4432.A0A1U7Z630"/>
<proteinExistence type="predicted"/>
<dbReference type="Pfam" id="PF14432">
    <property type="entry name" value="DYW_deaminase"/>
    <property type="match status" value="1"/>
</dbReference>
<accession>A0A1U7Z630</accession>
<dbReference type="GO" id="GO:0008270">
    <property type="term" value="F:zinc ion binding"/>
    <property type="evidence" value="ECO:0007669"/>
    <property type="project" value="InterPro"/>
</dbReference>
<dbReference type="Pfam" id="PF20431">
    <property type="entry name" value="E_motif"/>
    <property type="match status" value="1"/>
</dbReference>
<dbReference type="FunFam" id="1.25.40.10:FF:000158">
    <property type="entry name" value="pentatricopeptide repeat-containing protein At2g33680"/>
    <property type="match status" value="1"/>
</dbReference>
<dbReference type="Pfam" id="PF01535">
    <property type="entry name" value="PPR"/>
    <property type="match status" value="4"/>
</dbReference>